<evidence type="ECO:0000313" key="7">
    <source>
        <dbReference type="Proteomes" id="UP001205337"/>
    </source>
</evidence>
<reference evidence="6 7" key="1">
    <citation type="submission" date="2022-08" db="EMBL/GenBank/DDBJ databases">
        <authorList>
            <person name="Li F."/>
        </authorList>
    </citation>
    <scope>NUCLEOTIDE SEQUENCE [LARGE SCALE GENOMIC DNA]</scope>
    <source>
        <strain evidence="6 7">10F1B-8-1</strain>
    </source>
</reference>
<comment type="caution">
    <text evidence="6">The sequence shown here is derived from an EMBL/GenBank/DDBJ whole genome shotgun (WGS) entry which is preliminary data.</text>
</comment>
<keyword evidence="7" id="KW-1185">Reference proteome</keyword>
<dbReference type="InterPro" id="IPR001647">
    <property type="entry name" value="HTH_TetR"/>
</dbReference>
<keyword evidence="3" id="KW-0804">Transcription</keyword>
<proteinExistence type="predicted"/>
<protein>
    <submittedName>
        <fullName evidence="6">TetR/AcrR family transcriptional regulator</fullName>
    </submittedName>
</protein>
<keyword evidence="1" id="KW-0805">Transcription regulation</keyword>
<name>A0ABT1ZCH5_9MICO</name>
<gene>
    <name evidence="6" type="ORF">NUH29_02425</name>
</gene>
<dbReference type="Pfam" id="PF00440">
    <property type="entry name" value="TetR_N"/>
    <property type="match status" value="1"/>
</dbReference>
<dbReference type="InterPro" id="IPR009057">
    <property type="entry name" value="Homeodomain-like_sf"/>
</dbReference>
<evidence type="ECO:0000256" key="3">
    <source>
        <dbReference type="ARBA" id="ARBA00023163"/>
    </source>
</evidence>
<dbReference type="SUPFAM" id="SSF46689">
    <property type="entry name" value="Homeodomain-like"/>
    <property type="match status" value="1"/>
</dbReference>
<feature type="DNA-binding region" description="H-T-H motif" evidence="4">
    <location>
        <begin position="38"/>
        <end position="57"/>
    </location>
</feature>
<keyword evidence="2 4" id="KW-0238">DNA-binding</keyword>
<dbReference type="SUPFAM" id="SSF48498">
    <property type="entry name" value="Tetracyclin repressor-like, C-terminal domain"/>
    <property type="match status" value="1"/>
</dbReference>
<dbReference type="Proteomes" id="UP001205337">
    <property type="component" value="Unassembled WGS sequence"/>
</dbReference>
<dbReference type="PANTHER" id="PTHR30055:SF234">
    <property type="entry name" value="HTH-TYPE TRANSCRIPTIONAL REGULATOR BETI"/>
    <property type="match status" value="1"/>
</dbReference>
<dbReference type="InterPro" id="IPR036271">
    <property type="entry name" value="Tet_transcr_reg_TetR-rel_C_sf"/>
</dbReference>
<evidence type="ECO:0000259" key="5">
    <source>
        <dbReference type="PROSITE" id="PS50977"/>
    </source>
</evidence>
<feature type="domain" description="HTH tetR-type" evidence="5">
    <location>
        <begin position="17"/>
        <end position="75"/>
    </location>
</feature>
<dbReference type="RefSeq" id="WP_258797324.1">
    <property type="nucleotide sequence ID" value="NZ_JANTHX010000004.1"/>
</dbReference>
<accession>A0ABT1ZCH5</accession>
<dbReference type="PANTHER" id="PTHR30055">
    <property type="entry name" value="HTH-TYPE TRANSCRIPTIONAL REGULATOR RUTR"/>
    <property type="match status" value="1"/>
</dbReference>
<evidence type="ECO:0000256" key="1">
    <source>
        <dbReference type="ARBA" id="ARBA00023015"/>
    </source>
</evidence>
<dbReference type="Gene3D" id="1.10.357.10">
    <property type="entry name" value="Tetracycline Repressor, domain 2"/>
    <property type="match status" value="1"/>
</dbReference>
<evidence type="ECO:0000256" key="2">
    <source>
        <dbReference type="ARBA" id="ARBA00023125"/>
    </source>
</evidence>
<dbReference type="PROSITE" id="PS50977">
    <property type="entry name" value="HTH_TETR_2"/>
    <property type="match status" value="1"/>
</dbReference>
<evidence type="ECO:0000256" key="4">
    <source>
        <dbReference type="PROSITE-ProRule" id="PRU00335"/>
    </source>
</evidence>
<organism evidence="6 7">
    <name type="scientific">Protaetiibacter mangrovi</name>
    <dbReference type="NCBI Taxonomy" id="2970926"/>
    <lineage>
        <taxon>Bacteria</taxon>
        <taxon>Bacillati</taxon>
        <taxon>Actinomycetota</taxon>
        <taxon>Actinomycetes</taxon>
        <taxon>Micrococcales</taxon>
        <taxon>Microbacteriaceae</taxon>
        <taxon>Protaetiibacter</taxon>
    </lineage>
</organism>
<dbReference type="EMBL" id="JANTHX010000004">
    <property type="protein sequence ID" value="MCS0498404.1"/>
    <property type="molecule type" value="Genomic_DNA"/>
</dbReference>
<evidence type="ECO:0000313" key="6">
    <source>
        <dbReference type="EMBL" id="MCS0498404.1"/>
    </source>
</evidence>
<sequence length="210" mass="22739">MTPNPDPPARSRRRDAEANRIALLDAAGAVLNRDPDASLDTIATEAGLSRRALYGHFATREELIHALLTRGVARVLQAVERVEHPDPPTLLALIGVTLWREVEAVRVMAQFTVRGPFQHELAFALTPLRDRVRHAVTVGRATGRIRDDIDADVLARLVEGAVLSVLDEATRSRIDVPTGERLVALSVLALLGLGAADARALIDATPELHS</sequence>
<dbReference type="InterPro" id="IPR050109">
    <property type="entry name" value="HTH-type_TetR-like_transc_reg"/>
</dbReference>